<dbReference type="PANTHER" id="PTHR40038">
    <property type="entry name" value="MEMBRANE-ASSOCIATED PROTEIN TCAA"/>
    <property type="match status" value="1"/>
</dbReference>
<dbReference type="InterPro" id="IPR056902">
    <property type="entry name" value="NTF2_YvbJ"/>
</dbReference>
<proteinExistence type="predicted"/>
<dbReference type="EMBL" id="JBHUMX010000041">
    <property type="protein sequence ID" value="MFD2629998.1"/>
    <property type="molecule type" value="Genomic_DNA"/>
</dbReference>
<keyword evidence="2" id="KW-1133">Transmembrane helix</keyword>
<evidence type="ECO:0000256" key="2">
    <source>
        <dbReference type="SAM" id="Phobius"/>
    </source>
</evidence>
<evidence type="ECO:0000259" key="3">
    <source>
        <dbReference type="Pfam" id="PF22813"/>
    </source>
</evidence>
<comment type="caution">
    <text evidence="6">The sequence shown here is derived from an EMBL/GenBank/DDBJ whole genome shotgun (WGS) entry which is preliminary data.</text>
</comment>
<dbReference type="Pfam" id="PF22813">
    <property type="entry name" value="TcaA_2nd"/>
    <property type="match status" value="1"/>
</dbReference>
<organism evidence="6 7">
    <name type="scientific">Oceanobacillus kapialis</name>
    <dbReference type="NCBI Taxonomy" id="481353"/>
    <lineage>
        <taxon>Bacteria</taxon>
        <taxon>Bacillati</taxon>
        <taxon>Bacillota</taxon>
        <taxon>Bacilli</taxon>
        <taxon>Bacillales</taxon>
        <taxon>Bacillaceae</taxon>
        <taxon>Oceanobacillus</taxon>
    </lineage>
</organism>
<dbReference type="InterPro" id="IPR054529">
    <property type="entry name" value="TcaA_2nd"/>
</dbReference>
<dbReference type="PANTHER" id="PTHR40038:SF1">
    <property type="entry name" value="MEMBRANE-ASSOCIATED PROTEIN TCAA"/>
    <property type="match status" value="1"/>
</dbReference>
<dbReference type="Pfam" id="PF25155">
    <property type="entry name" value="NTF2_YvbJ"/>
    <property type="match status" value="1"/>
</dbReference>
<dbReference type="RefSeq" id="WP_379562806.1">
    <property type="nucleotide sequence ID" value="NZ_JBHUMX010000041.1"/>
</dbReference>
<evidence type="ECO:0000259" key="4">
    <source>
        <dbReference type="Pfam" id="PF22820"/>
    </source>
</evidence>
<feature type="compositionally biased region" description="Polar residues" evidence="1">
    <location>
        <begin position="32"/>
        <end position="67"/>
    </location>
</feature>
<keyword evidence="2" id="KW-0812">Transmembrane</keyword>
<feature type="region of interest" description="Disordered" evidence="1">
    <location>
        <begin position="30"/>
        <end position="72"/>
    </location>
</feature>
<reference evidence="7" key="1">
    <citation type="journal article" date="2019" name="Int. J. Syst. Evol. Microbiol.">
        <title>The Global Catalogue of Microorganisms (GCM) 10K type strain sequencing project: providing services to taxonomists for standard genome sequencing and annotation.</title>
        <authorList>
            <consortium name="The Broad Institute Genomics Platform"/>
            <consortium name="The Broad Institute Genome Sequencing Center for Infectious Disease"/>
            <person name="Wu L."/>
            <person name="Ma J."/>
        </authorList>
    </citation>
    <scope>NUCLEOTIDE SEQUENCE [LARGE SCALE GENOMIC DNA]</scope>
    <source>
        <strain evidence="7">TISTR 1858</strain>
    </source>
</reference>
<evidence type="ECO:0000313" key="7">
    <source>
        <dbReference type="Proteomes" id="UP001597451"/>
    </source>
</evidence>
<feature type="domain" description="YvbJ-like NTF2-like" evidence="5">
    <location>
        <begin position="360"/>
        <end position="480"/>
    </location>
</feature>
<gene>
    <name evidence="6" type="ORF">ACFSUN_14515</name>
</gene>
<evidence type="ECO:0000259" key="5">
    <source>
        <dbReference type="Pfam" id="PF25155"/>
    </source>
</evidence>
<dbReference type="Pfam" id="PF22820">
    <property type="entry name" value="TcaA_3rd_4th"/>
    <property type="match status" value="1"/>
</dbReference>
<dbReference type="Proteomes" id="UP001597451">
    <property type="component" value="Unassembled WGS sequence"/>
</dbReference>
<protein>
    <submittedName>
        <fullName evidence="6">Zinc ribbon domain-containing protein</fullName>
    </submittedName>
</protein>
<feature type="domain" description="TcaA 4th" evidence="4">
    <location>
        <begin position="291"/>
        <end position="350"/>
    </location>
</feature>
<evidence type="ECO:0000313" key="6">
    <source>
        <dbReference type="EMBL" id="MFD2629998.1"/>
    </source>
</evidence>
<keyword evidence="7" id="KW-1185">Reference proteome</keyword>
<feature type="domain" description="TcaA second" evidence="3">
    <location>
        <begin position="105"/>
        <end position="197"/>
    </location>
</feature>
<feature type="transmembrane region" description="Helical" evidence="2">
    <location>
        <begin position="79"/>
        <end position="98"/>
    </location>
</feature>
<evidence type="ECO:0000256" key="1">
    <source>
        <dbReference type="SAM" id="MobiDB-lite"/>
    </source>
</evidence>
<keyword evidence="2" id="KW-0472">Membrane</keyword>
<accession>A0ABW5Q344</accession>
<dbReference type="InterPro" id="IPR054530">
    <property type="entry name" value="TcaA_4th"/>
</dbReference>
<sequence length="511" mass="57867">MAYCKNCGGEVAPDARFCKHCGKEIEQEGVASENTGHTYYNETEQGGNEQVPSTPQNQHQPNQPSTPSKGKKLNKKSKIILFSSAALILILIGVYAVGNMMSSPKHLLDKFQAAIEDEDAAELASILTTEEEELEITEESVAGIIQLYNNKSSQFKELMSNLQYQAEGDTGQLGMYPIDFIEDGKKFGFFDDYKLSVNPVFFEVGTNYKDTEIIVNDEVVATADSDSFNQEIGPFLPGEYTIRATHDTGFFNLEAEKTIAGDPLYASYVDLFLEADNVTFDLMMKGYDELNSVKLFVNGKDTGKDLTKEERVGPLLTDGSMNVSFEAEFPWGTMKTNDYPLTERYMEFNFGNSDEFKKQIQDVLVAYNEEFTEAYATGNPEALNTAVQDLETMIVEESAYNKENDIVYEGAFHGLDVYQDSFTLEKSYEGFWELTVDTITYYEEAMYQKGDEAELEQMEEEMRYYLAYDPQLESWFVRGMDYPGSMPEDRMERITVEEPVFHTSNTGKKEE</sequence>
<name>A0ABW5Q344_9BACI</name>